<dbReference type="CDD" id="cd00024">
    <property type="entry name" value="CD_CSD"/>
    <property type="match status" value="2"/>
</dbReference>
<name>A0A7J6IF44_COLFN</name>
<dbReference type="GeneID" id="43606851"/>
<dbReference type="OrthoDB" id="4845854at2759"/>
<dbReference type="Gene3D" id="2.40.50.40">
    <property type="match status" value="2"/>
</dbReference>
<dbReference type="RefSeq" id="XP_031880617.2">
    <property type="nucleotide sequence ID" value="XM_032022658.2"/>
</dbReference>
<gene>
    <name evidence="3" type="ORF">CGGC5_v015974</name>
</gene>
<dbReference type="InterPro" id="IPR016197">
    <property type="entry name" value="Chromo-like_dom_sf"/>
</dbReference>
<dbReference type="InParanoid" id="A0A7J6IF44"/>
<comment type="caution">
    <text evidence="3">The sequence shown here is derived from an EMBL/GenBank/DDBJ whole genome shotgun (WGS) entry which is preliminary data.</text>
</comment>
<dbReference type="AlphaFoldDB" id="A0A7J6IF44"/>
<proteinExistence type="predicted"/>
<reference evidence="3 4" key="2">
    <citation type="submission" date="2020-04" db="EMBL/GenBank/DDBJ databases">
        <title>Genome sequencing and assembly of multiple isolates from the Colletotrichum gloeosporioides species complex.</title>
        <authorList>
            <person name="Gan P."/>
            <person name="Shirasu K."/>
        </authorList>
    </citation>
    <scope>NUCLEOTIDE SEQUENCE [LARGE SCALE GENOMIC DNA]</scope>
    <source>
        <strain evidence="3 4">Nara gc5</strain>
    </source>
</reference>
<keyword evidence="4" id="KW-1185">Reference proteome</keyword>
<feature type="domain" description="Chromo" evidence="2">
    <location>
        <begin position="67"/>
        <end position="113"/>
    </location>
</feature>
<dbReference type="SUPFAM" id="SSF54160">
    <property type="entry name" value="Chromo domain-like"/>
    <property type="match status" value="2"/>
</dbReference>
<protein>
    <recommendedName>
        <fullName evidence="2">Chromo domain-containing protein</fullName>
    </recommendedName>
</protein>
<sequence length="114" mass="13847">MEWQVSRIQGHRKVRGVNRYHVVWKPSWEPAHRLQHMAKEIDAWNKAHDYADYGRQPLRQPDPVLSHWSGKVIDREERDGQTYYKIEWENTEEPEANLENAQALLNEYLRRRRT</sequence>
<evidence type="ECO:0000259" key="2">
    <source>
        <dbReference type="SMART" id="SM00298"/>
    </source>
</evidence>
<evidence type="ECO:0000313" key="4">
    <source>
        <dbReference type="Proteomes" id="UP000011096"/>
    </source>
</evidence>
<dbReference type="EMBL" id="ANPB02000010">
    <property type="protein sequence ID" value="KAF4475048.1"/>
    <property type="molecule type" value="Genomic_DNA"/>
</dbReference>
<evidence type="ECO:0000313" key="3">
    <source>
        <dbReference type="EMBL" id="KAF4475048.1"/>
    </source>
</evidence>
<organism evidence="3 4">
    <name type="scientific">Colletotrichum fructicola (strain Nara gc5)</name>
    <name type="common">Anthracnose fungus</name>
    <name type="synonym">Colletotrichum gloeosporioides (strain Nara gc5)</name>
    <dbReference type="NCBI Taxonomy" id="1213859"/>
    <lineage>
        <taxon>Eukaryota</taxon>
        <taxon>Fungi</taxon>
        <taxon>Dikarya</taxon>
        <taxon>Ascomycota</taxon>
        <taxon>Pezizomycotina</taxon>
        <taxon>Sordariomycetes</taxon>
        <taxon>Hypocreomycetidae</taxon>
        <taxon>Glomerellales</taxon>
        <taxon>Glomerellaceae</taxon>
        <taxon>Colletotrichum</taxon>
        <taxon>Colletotrichum gloeosporioides species complex</taxon>
    </lineage>
</organism>
<reference evidence="3 4" key="1">
    <citation type="submission" date="2012-08" db="EMBL/GenBank/DDBJ databases">
        <authorList>
            <person name="Gan P.H.P."/>
            <person name="Ikeda K."/>
            <person name="Irieda H."/>
            <person name="Narusaka M."/>
            <person name="O'Connell R.J."/>
            <person name="Narusaka Y."/>
            <person name="Takano Y."/>
            <person name="Kubo Y."/>
            <person name="Shirasu K."/>
        </authorList>
    </citation>
    <scope>NUCLEOTIDE SEQUENCE [LARGE SCALE GENOMIC DNA]</scope>
    <source>
        <strain evidence="3 4">Nara gc5</strain>
    </source>
</reference>
<dbReference type="Proteomes" id="UP000011096">
    <property type="component" value="Unassembled WGS sequence"/>
</dbReference>
<dbReference type="InterPro" id="IPR000953">
    <property type="entry name" value="Chromo/chromo_shadow_dom"/>
</dbReference>
<feature type="domain" description="Chromo" evidence="2">
    <location>
        <begin position="2"/>
        <end position="49"/>
    </location>
</feature>
<comment type="subunit">
    <text evidence="1">Component of the NuA4 histone acetyltransferase complex.</text>
</comment>
<evidence type="ECO:0000256" key="1">
    <source>
        <dbReference type="ARBA" id="ARBA00011353"/>
    </source>
</evidence>
<dbReference type="SMART" id="SM00298">
    <property type="entry name" value="CHROMO"/>
    <property type="match status" value="2"/>
</dbReference>
<dbReference type="GO" id="GO:0006338">
    <property type="term" value="P:chromatin remodeling"/>
    <property type="evidence" value="ECO:0007669"/>
    <property type="project" value="UniProtKB-ARBA"/>
</dbReference>
<accession>A0A7J6IF44</accession>